<dbReference type="OrthoDB" id="8170117at2759"/>
<proteinExistence type="predicted"/>
<dbReference type="PANTHER" id="PTHR22599">
    <property type="entry name" value="MPS ONE BINDER KINASE ACTIVATOR-LIKE MOB"/>
    <property type="match status" value="1"/>
</dbReference>
<evidence type="ECO:0000313" key="2">
    <source>
        <dbReference type="Proteomes" id="UP000179807"/>
    </source>
</evidence>
<gene>
    <name evidence="1" type="primary">Mob1b</name>
    <name evidence="1" type="ORF">TRFO_12900</name>
</gene>
<dbReference type="Proteomes" id="UP000179807">
    <property type="component" value="Unassembled WGS sequence"/>
</dbReference>
<dbReference type="GO" id="GO:0016301">
    <property type="term" value="F:kinase activity"/>
    <property type="evidence" value="ECO:0007669"/>
    <property type="project" value="UniProtKB-KW"/>
</dbReference>
<dbReference type="Pfam" id="PF03637">
    <property type="entry name" value="Mob1_phocein"/>
    <property type="match status" value="1"/>
</dbReference>
<dbReference type="Gene3D" id="1.20.140.30">
    <property type="entry name" value="MOB kinase activator"/>
    <property type="match status" value="1"/>
</dbReference>
<keyword evidence="1" id="KW-0418">Kinase</keyword>
<accession>A0A1J4L4G6</accession>
<dbReference type="EMBL" id="MLAK01000068">
    <property type="protein sequence ID" value="OHT16821.1"/>
    <property type="molecule type" value="Genomic_DNA"/>
</dbReference>
<keyword evidence="1" id="KW-0808">Transferase</keyword>
<dbReference type="SMART" id="SM01388">
    <property type="entry name" value="Mob1_phocein"/>
    <property type="match status" value="1"/>
</dbReference>
<reference evidence="1" key="1">
    <citation type="submission" date="2016-10" db="EMBL/GenBank/DDBJ databases">
        <authorList>
            <person name="Benchimol M."/>
            <person name="Almeida L.G."/>
            <person name="Vasconcelos A.T."/>
            <person name="Perreira-Neves A."/>
            <person name="Rosa I.A."/>
            <person name="Tasca T."/>
            <person name="Bogo M.R."/>
            <person name="de Souza W."/>
        </authorList>
    </citation>
    <scope>NUCLEOTIDE SEQUENCE [LARGE SCALE GENOMIC DNA]</scope>
    <source>
        <strain evidence="1">K</strain>
    </source>
</reference>
<dbReference type="RefSeq" id="XP_068369957.1">
    <property type="nucleotide sequence ID" value="XM_068496916.1"/>
</dbReference>
<dbReference type="VEuPathDB" id="TrichDB:TRFO_12900"/>
<keyword evidence="2" id="KW-1185">Reference proteome</keyword>
<comment type="caution">
    <text evidence="1">The sequence shown here is derived from an EMBL/GenBank/DDBJ whole genome shotgun (WGS) entry which is preliminary data.</text>
</comment>
<name>A0A1J4L4G6_9EUKA</name>
<protein>
    <submittedName>
        <fullName evidence="1">MOB kinase activator 1B</fullName>
    </submittedName>
</protein>
<evidence type="ECO:0000313" key="1">
    <source>
        <dbReference type="EMBL" id="OHT16821.1"/>
    </source>
</evidence>
<dbReference type="InterPro" id="IPR036703">
    <property type="entry name" value="MOB_kinase_act_sf"/>
</dbReference>
<dbReference type="SUPFAM" id="SSF101152">
    <property type="entry name" value="Mob1/phocein"/>
    <property type="match status" value="1"/>
</dbReference>
<dbReference type="GeneID" id="94831620"/>
<dbReference type="InterPro" id="IPR005301">
    <property type="entry name" value="MOB_kinase_act_fam"/>
</dbReference>
<sequence>MSAIKKFFGKNSGSKTFKVHKKVPKGSRAYCLLQHKRATLNVGDFTESIKLPPDTNLEDWLAANIVDFYNEITMVTEDVLHFCTIDKCPNMCAGTKYQYLWQDNNKYKTPTQMPASEYVTTLFAWIDDLLENETVFPSDSAVPFPKNFKDIIKQICKRLFRVYAHLYYHHLDDIRKLEIEAHFNTAFRHFYTFINEFKLVPSNELEPLNQIIESFSKNK</sequence>
<organism evidence="1 2">
    <name type="scientific">Tritrichomonas foetus</name>
    <dbReference type="NCBI Taxonomy" id="1144522"/>
    <lineage>
        <taxon>Eukaryota</taxon>
        <taxon>Metamonada</taxon>
        <taxon>Parabasalia</taxon>
        <taxon>Tritrichomonadida</taxon>
        <taxon>Tritrichomonadidae</taxon>
        <taxon>Tritrichomonas</taxon>
    </lineage>
</organism>
<dbReference type="AlphaFoldDB" id="A0A1J4L4G6"/>